<feature type="domain" description="PpiC" evidence="2">
    <location>
        <begin position="92"/>
        <end position="192"/>
    </location>
</feature>
<organism evidence="3 4">
    <name type="scientific">Allotamlana fucoidanivorans</name>
    <dbReference type="NCBI Taxonomy" id="2583814"/>
    <lineage>
        <taxon>Bacteria</taxon>
        <taxon>Pseudomonadati</taxon>
        <taxon>Bacteroidota</taxon>
        <taxon>Flavobacteriia</taxon>
        <taxon>Flavobacteriales</taxon>
        <taxon>Flavobacteriaceae</taxon>
        <taxon>Allotamlana</taxon>
    </lineage>
</organism>
<evidence type="ECO:0000313" key="4">
    <source>
        <dbReference type="Proteomes" id="UP000308713"/>
    </source>
</evidence>
<sequence>MLKQLPTLLFLGIATSCFTQTSTEDALNLIHSEEQAKSYLTQKPSKQNKLITFNEEKHKTILAKELFKTSIGITKIFDHEFETIFYKVMTKSRKTYYRGAIIHLNGENLEYAAIEALQKTIMDKYKNGASFDFLAKQYSIDNHANKGGDLGWFLSGDKHVQLETSIIEHDLGDIFALNIEHSNDYYVVLKTHEPKEISEIEVLKIVEQKY</sequence>
<keyword evidence="1" id="KW-0697">Rotamase</keyword>
<dbReference type="Pfam" id="PF13616">
    <property type="entry name" value="Rotamase_3"/>
    <property type="match status" value="1"/>
</dbReference>
<dbReference type="Gene3D" id="3.10.50.40">
    <property type="match status" value="1"/>
</dbReference>
<evidence type="ECO:0000313" key="3">
    <source>
        <dbReference type="EMBL" id="TNJ46628.1"/>
    </source>
</evidence>
<dbReference type="AlphaFoldDB" id="A0A5C4SQP1"/>
<keyword evidence="4" id="KW-1185">Reference proteome</keyword>
<accession>A0A5C4SQP1</accession>
<keyword evidence="1" id="KW-0413">Isomerase</keyword>
<name>A0A5C4SQP1_9FLAO</name>
<dbReference type="PROSITE" id="PS51257">
    <property type="entry name" value="PROKAR_LIPOPROTEIN"/>
    <property type="match status" value="1"/>
</dbReference>
<protein>
    <recommendedName>
        <fullName evidence="2">PpiC domain-containing protein</fullName>
    </recommendedName>
</protein>
<gene>
    <name evidence="3" type="ORF">FGF67_03055</name>
</gene>
<dbReference type="Proteomes" id="UP000308713">
    <property type="component" value="Unassembled WGS sequence"/>
</dbReference>
<evidence type="ECO:0000259" key="2">
    <source>
        <dbReference type="PROSITE" id="PS50198"/>
    </source>
</evidence>
<dbReference type="InterPro" id="IPR000297">
    <property type="entry name" value="PPIase_PpiC"/>
</dbReference>
<dbReference type="GO" id="GO:0003755">
    <property type="term" value="F:peptidyl-prolyl cis-trans isomerase activity"/>
    <property type="evidence" value="ECO:0007669"/>
    <property type="project" value="UniProtKB-KW"/>
</dbReference>
<dbReference type="OrthoDB" id="1348210at2"/>
<reference evidence="3 4" key="1">
    <citation type="submission" date="2019-05" db="EMBL/GenBank/DDBJ databases">
        <title>Tamlana fucoidanivorans sp. nov., isolated from the surface of algae collected from Fujian province in China.</title>
        <authorList>
            <person name="Li J."/>
        </authorList>
    </citation>
    <scope>NUCLEOTIDE SEQUENCE [LARGE SCALE GENOMIC DNA]</scope>
    <source>
        <strain evidence="3 4">CW2-9</strain>
    </source>
</reference>
<dbReference type="InterPro" id="IPR046357">
    <property type="entry name" value="PPIase_dom_sf"/>
</dbReference>
<comment type="caution">
    <text evidence="3">The sequence shown here is derived from an EMBL/GenBank/DDBJ whole genome shotgun (WGS) entry which is preliminary data.</text>
</comment>
<dbReference type="PROSITE" id="PS50198">
    <property type="entry name" value="PPIC_PPIASE_2"/>
    <property type="match status" value="1"/>
</dbReference>
<dbReference type="EMBL" id="VDCS01000002">
    <property type="protein sequence ID" value="TNJ46628.1"/>
    <property type="molecule type" value="Genomic_DNA"/>
</dbReference>
<proteinExistence type="predicted"/>
<dbReference type="RefSeq" id="WP_139694999.1">
    <property type="nucleotide sequence ID" value="NZ_CP074074.1"/>
</dbReference>
<evidence type="ECO:0000256" key="1">
    <source>
        <dbReference type="PROSITE-ProRule" id="PRU00278"/>
    </source>
</evidence>
<dbReference type="SUPFAM" id="SSF54534">
    <property type="entry name" value="FKBP-like"/>
    <property type="match status" value="1"/>
</dbReference>